<dbReference type="Proteomes" id="UP000028990">
    <property type="component" value="Unassembled WGS sequence"/>
</dbReference>
<sequence length="136" mass="14261">MDPQLPAAARALSLELEAGRRAAAQDDSCVGRSVAASVNCSPTLTSPMYQHEQGRSTALTVSTREQVLAHSRAEEGTAENVPPLSEGDTAEATERPGLVYLDAAPVNQCLPPRRPSPSSHSTPDRAGLCPANALLF</sequence>
<reference evidence="2 3" key="1">
    <citation type="submission" date="2013-11" db="EMBL/GenBank/DDBJ databases">
        <title>The Damaraland mole rat (Fukomys damarensis) genome and evolution of African mole rats.</title>
        <authorList>
            <person name="Gladyshev V.N."/>
            <person name="Fang X."/>
        </authorList>
    </citation>
    <scope>NUCLEOTIDE SEQUENCE [LARGE SCALE GENOMIC DNA]</scope>
    <source>
        <tissue evidence="2">Liver</tissue>
    </source>
</reference>
<dbReference type="EMBL" id="KN120802">
    <property type="protein sequence ID" value="KFO37538.1"/>
    <property type="molecule type" value="Genomic_DNA"/>
</dbReference>
<evidence type="ECO:0000256" key="1">
    <source>
        <dbReference type="SAM" id="MobiDB-lite"/>
    </source>
</evidence>
<organism evidence="2 3">
    <name type="scientific">Fukomys damarensis</name>
    <name type="common">Damaraland mole rat</name>
    <name type="synonym">Cryptomys damarensis</name>
    <dbReference type="NCBI Taxonomy" id="885580"/>
    <lineage>
        <taxon>Eukaryota</taxon>
        <taxon>Metazoa</taxon>
        <taxon>Chordata</taxon>
        <taxon>Craniata</taxon>
        <taxon>Vertebrata</taxon>
        <taxon>Euteleostomi</taxon>
        <taxon>Mammalia</taxon>
        <taxon>Eutheria</taxon>
        <taxon>Euarchontoglires</taxon>
        <taxon>Glires</taxon>
        <taxon>Rodentia</taxon>
        <taxon>Hystricomorpha</taxon>
        <taxon>Bathyergidae</taxon>
        <taxon>Fukomys</taxon>
    </lineage>
</organism>
<evidence type="ECO:0000313" key="3">
    <source>
        <dbReference type="Proteomes" id="UP000028990"/>
    </source>
</evidence>
<accession>A0A091E491</accession>
<keyword evidence="3" id="KW-1185">Reference proteome</keyword>
<gene>
    <name evidence="2" type="ORF">H920_01023</name>
</gene>
<evidence type="ECO:0000313" key="2">
    <source>
        <dbReference type="EMBL" id="KFO37538.1"/>
    </source>
</evidence>
<dbReference type="AlphaFoldDB" id="A0A091E491"/>
<proteinExistence type="predicted"/>
<name>A0A091E491_FUKDA</name>
<feature type="region of interest" description="Disordered" evidence="1">
    <location>
        <begin position="71"/>
        <end position="126"/>
    </location>
</feature>
<protein>
    <submittedName>
        <fullName evidence="2">Uncharacterized protein</fullName>
    </submittedName>
</protein>